<gene>
    <name evidence="2" type="ORF">N7472_010554</name>
</gene>
<evidence type="ECO:0000313" key="3">
    <source>
        <dbReference type="Proteomes" id="UP001150879"/>
    </source>
</evidence>
<name>A0A9W9IV97_9EURO</name>
<evidence type="ECO:0000256" key="1">
    <source>
        <dbReference type="SAM" id="MobiDB-lite"/>
    </source>
</evidence>
<dbReference type="EMBL" id="JAPQKP010000006">
    <property type="protein sequence ID" value="KAJ5185714.1"/>
    <property type="molecule type" value="Genomic_DNA"/>
</dbReference>
<accession>A0A9W9IV97</accession>
<keyword evidence="3" id="KW-1185">Reference proteome</keyword>
<proteinExistence type="predicted"/>
<dbReference type="OrthoDB" id="4359575at2759"/>
<protein>
    <submittedName>
        <fullName evidence="2">Dimeric alpha-beta barrel</fullName>
    </submittedName>
</protein>
<sequence>MATEDEAEETEDETENDTEEVSIEEPMNPGETEGRSSQKWNANEMDGSEDETIRTPPTNRGNMNKRREPTRTEQNANKTPIRGGESAATMPKKQSRRWKRGPQNPSLSRYLPCCSSLQA</sequence>
<feature type="compositionally biased region" description="Acidic residues" evidence="1">
    <location>
        <begin position="1"/>
        <end position="23"/>
    </location>
</feature>
<reference evidence="2" key="2">
    <citation type="journal article" date="2023" name="IMA Fungus">
        <title>Comparative genomic study of the Penicillium genus elucidates a diverse pangenome and 15 lateral gene transfer events.</title>
        <authorList>
            <person name="Petersen C."/>
            <person name="Sorensen T."/>
            <person name="Nielsen M.R."/>
            <person name="Sondergaard T.E."/>
            <person name="Sorensen J.L."/>
            <person name="Fitzpatrick D.A."/>
            <person name="Frisvad J.C."/>
            <person name="Nielsen K.L."/>
        </authorList>
    </citation>
    <scope>NUCLEOTIDE SEQUENCE</scope>
    <source>
        <strain evidence="2">IBT 16849</strain>
    </source>
</reference>
<reference evidence="2" key="1">
    <citation type="submission" date="2022-11" db="EMBL/GenBank/DDBJ databases">
        <authorList>
            <person name="Petersen C."/>
        </authorList>
    </citation>
    <scope>NUCLEOTIDE SEQUENCE</scope>
    <source>
        <strain evidence="2">IBT 16849</strain>
    </source>
</reference>
<organism evidence="2 3">
    <name type="scientific">Penicillium cf. griseofulvum</name>
    <dbReference type="NCBI Taxonomy" id="2972120"/>
    <lineage>
        <taxon>Eukaryota</taxon>
        <taxon>Fungi</taxon>
        <taxon>Dikarya</taxon>
        <taxon>Ascomycota</taxon>
        <taxon>Pezizomycotina</taxon>
        <taxon>Eurotiomycetes</taxon>
        <taxon>Eurotiomycetidae</taxon>
        <taxon>Eurotiales</taxon>
        <taxon>Aspergillaceae</taxon>
        <taxon>Penicillium</taxon>
    </lineage>
</organism>
<dbReference type="Proteomes" id="UP001150879">
    <property type="component" value="Unassembled WGS sequence"/>
</dbReference>
<evidence type="ECO:0000313" key="2">
    <source>
        <dbReference type="EMBL" id="KAJ5185714.1"/>
    </source>
</evidence>
<comment type="caution">
    <text evidence="2">The sequence shown here is derived from an EMBL/GenBank/DDBJ whole genome shotgun (WGS) entry which is preliminary data.</text>
</comment>
<dbReference type="AlphaFoldDB" id="A0A9W9IV97"/>
<feature type="region of interest" description="Disordered" evidence="1">
    <location>
        <begin position="1"/>
        <end position="119"/>
    </location>
</feature>